<keyword evidence="2 9" id="KW-0378">Hydrolase</keyword>
<dbReference type="PROSITE" id="PS51198">
    <property type="entry name" value="UVRD_HELICASE_ATP_BIND"/>
    <property type="match status" value="1"/>
</dbReference>
<dbReference type="Pfam" id="PF13361">
    <property type="entry name" value="UvrD_C"/>
    <property type="match status" value="1"/>
</dbReference>
<dbReference type="InterPro" id="IPR027417">
    <property type="entry name" value="P-loop_NTPase"/>
</dbReference>
<dbReference type="GO" id="GO:0003677">
    <property type="term" value="F:DNA binding"/>
    <property type="evidence" value="ECO:0007669"/>
    <property type="project" value="InterPro"/>
</dbReference>
<dbReference type="GO" id="GO:0005694">
    <property type="term" value="C:chromosome"/>
    <property type="evidence" value="ECO:0007669"/>
    <property type="project" value="InterPro"/>
</dbReference>
<evidence type="ECO:0000256" key="1">
    <source>
        <dbReference type="ARBA" id="ARBA00022741"/>
    </source>
</evidence>
<comment type="catalytic activity">
    <reaction evidence="8">
        <text>ATP + H2O = ADP + phosphate + H(+)</text>
        <dbReference type="Rhea" id="RHEA:13065"/>
        <dbReference type="ChEBI" id="CHEBI:15377"/>
        <dbReference type="ChEBI" id="CHEBI:15378"/>
        <dbReference type="ChEBI" id="CHEBI:30616"/>
        <dbReference type="ChEBI" id="CHEBI:43474"/>
        <dbReference type="ChEBI" id="CHEBI:456216"/>
        <dbReference type="EC" id="5.6.2.4"/>
    </reaction>
</comment>
<protein>
    <recommendedName>
        <fullName evidence="7">DNA 3'-5' helicase</fullName>
        <ecNumber evidence="7">5.6.2.4</ecNumber>
    </recommendedName>
</protein>
<dbReference type="GO" id="GO:0043138">
    <property type="term" value="F:3'-5' DNA helicase activity"/>
    <property type="evidence" value="ECO:0007669"/>
    <property type="project" value="UniProtKB-EC"/>
</dbReference>
<keyword evidence="5" id="KW-0413">Isomerase</keyword>
<dbReference type="InterPro" id="IPR000212">
    <property type="entry name" value="DNA_helicase_UvrD/REP"/>
</dbReference>
<evidence type="ECO:0000256" key="5">
    <source>
        <dbReference type="ARBA" id="ARBA00023235"/>
    </source>
</evidence>
<dbReference type="Pfam" id="PF00580">
    <property type="entry name" value="UvrD-helicase"/>
    <property type="match status" value="2"/>
</dbReference>
<dbReference type="GO" id="GO:0005829">
    <property type="term" value="C:cytosol"/>
    <property type="evidence" value="ECO:0007669"/>
    <property type="project" value="TreeGrafter"/>
</dbReference>
<feature type="binding site" evidence="9">
    <location>
        <begin position="259"/>
        <end position="266"/>
    </location>
    <ligand>
        <name>ATP</name>
        <dbReference type="ChEBI" id="CHEBI:30616"/>
    </ligand>
</feature>
<dbReference type="KEGG" id="rsu:NHU_00817"/>
<dbReference type="EMBL" id="AP014800">
    <property type="protein sequence ID" value="BAQ67985.1"/>
    <property type="molecule type" value="Genomic_DNA"/>
</dbReference>
<dbReference type="GO" id="GO:0016887">
    <property type="term" value="F:ATP hydrolysis activity"/>
    <property type="evidence" value="ECO:0007669"/>
    <property type="project" value="RHEA"/>
</dbReference>
<evidence type="ECO:0000313" key="11">
    <source>
        <dbReference type="EMBL" id="BAQ67985.1"/>
    </source>
</evidence>
<dbReference type="InterPro" id="IPR014016">
    <property type="entry name" value="UvrD-like_ATP-bd"/>
</dbReference>
<gene>
    <name evidence="11" type="primary">helD</name>
    <name evidence="11" type="ORF">NHU_00817</name>
</gene>
<proteinExistence type="predicted"/>
<dbReference type="PANTHER" id="PTHR11070">
    <property type="entry name" value="UVRD / RECB / PCRA DNA HELICASE FAMILY MEMBER"/>
    <property type="match status" value="1"/>
</dbReference>
<reference evidence="11 12" key="1">
    <citation type="submission" date="2015-02" db="EMBL/GenBank/DDBJ databases">
        <title>Genome sequene of Rhodovulum sulfidophilum DSM 2351.</title>
        <authorList>
            <person name="Nagao N."/>
        </authorList>
    </citation>
    <scope>NUCLEOTIDE SEQUENCE [LARGE SCALE GENOMIC DNA]</scope>
    <source>
        <strain evidence="11 12">DSM 2351</strain>
    </source>
</reference>
<dbReference type="SUPFAM" id="SSF52540">
    <property type="entry name" value="P-loop containing nucleoside triphosphate hydrolases"/>
    <property type="match status" value="1"/>
</dbReference>
<evidence type="ECO:0000256" key="3">
    <source>
        <dbReference type="ARBA" id="ARBA00022806"/>
    </source>
</evidence>
<dbReference type="Gene3D" id="3.40.91.30">
    <property type="match status" value="1"/>
</dbReference>
<dbReference type="PATRIC" id="fig|35806.4.peg.837"/>
<feature type="domain" description="UvrD-like helicase ATP-binding" evidence="10">
    <location>
        <begin position="238"/>
        <end position="711"/>
    </location>
</feature>
<evidence type="ECO:0000256" key="4">
    <source>
        <dbReference type="ARBA" id="ARBA00022840"/>
    </source>
</evidence>
<keyword evidence="1 9" id="KW-0547">Nucleotide-binding</keyword>
<dbReference type="InterPro" id="IPR013498">
    <property type="entry name" value="Topo_IA_Znf"/>
</dbReference>
<dbReference type="Gene3D" id="3.30.65.10">
    <property type="entry name" value="Bacterial Topoisomerase I, domain 1"/>
    <property type="match status" value="1"/>
</dbReference>
<evidence type="ECO:0000256" key="2">
    <source>
        <dbReference type="ARBA" id="ARBA00022801"/>
    </source>
</evidence>
<dbReference type="GO" id="GO:0005524">
    <property type="term" value="F:ATP binding"/>
    <property type="evidence" value="ECO:0007669"/>
    <property type="project" value="UniProtKB-UniRule"/>
</dbReference>
<evidence type="ECO:0000256" key="8">
    <source>
        <dbReference type="ARBA" id="ARBA00048988"/>
    </source>
</evidence>
<accession>A0A0D6AZB4</accession>
<organism evidence="11 12">
    <name type="scientific">Rhodovulum sulfidophilum</name>
    <name type="common">Rhodobacter sulfidophilus</name>
    <dbReference type="NCBI Taxonomy" id="35806"/>
    <lineage>
        <taxon>Bacteria</taxon>
        <taxon>Pseudomonadati</taxon>
        <taxon>Pseudomonadota</taxon>
        <taxon>Alphaproteobacteria</taxon>
        <taxon>Rhodobacterales</taxon>
        <taxon>Paracoccaceae</taxon>
        <taxon>Rhodovulum</taxon>
    </lineage>
</organism>
<comment type="catalytic activity">
    <reaction evidence="6">
        <text>Couples ATP hydrolysis with the unwinding of duplex DNA by translocating in the 3'-5' direction.</text>
        <dbReference type="EC" id="5.6.2.4"/>
    </reaction>
</comment>
<evidence type="ECO:0000259" key="10">
    <source>
        <dbReference type="PROSITE" id="PS51198"/>
    </source>
</evidence>
<dbReference type="GO" id="GO:0000725">
    <property type="term" value="P:recombinational repair"/>
    <property type="evidence" value="ECO:0007669"/>
    <property type="project" value="TreeGrafter"/>
</dbReference>
<evidence type="ECO:0000256" key="6">
    <source>
        <dbReference type="ARBA" id="ARBA00034617"/>
    </source>
</evidence>
<evidence type="ECO:0000313" key="12">
    <source>
        <dbReference type="Proteomes" id="UP000064912"/>
    </source>
</evidence>
<dbReference type="AlphaFoldDB" id="A0A0D6AZB4"/>
<dbReference type="EC" id="5.6.2.4" evidence="7"/>
<sequence>MTYSIPGDKYSEPVNATWTRRLPPWGTSGMSETEPDHWISMKLVSRPLPAFLSDPFRKHPRALALQDNTIAASGGAHARIHLSEIAASPVVQRGRVSARLTLDLGNQSSVLLPGVQEAAARAFAQAVETAWSGYNLSQLSKEDDAIAALMMAIEGLKAPANYPAACLVDPVASQAADLDARVLKKLNPAAIGEETMARLAPIMELARNPEQLRDAAIAAFVDQQLAEWKEFFDTVESMPLTPEQRLSVVVDEDATLVLAGAGSGKTSVITAKAAYLVKAGIRQPHELLLLAFAKDAATEMSERIEARCGVPIIARTFHALAYEIIGTVEGEKPPLAPTATDDKAFLQLIKDILRDIVSRMADIAGTVVGWFAGFFDDIPNAWDYDSAHKWYSEVESRNLRSLKGDTVASFEELMIANWLYLNGIAYEYEPTYEHKLTGTGRRAYTPDFRLTESGVYLEHFGVRKTTRKDGTEELTTAPFIDRDTYLEGMAWKRQVHAEHETTLIETYSWENEEGRLLEALAEKVAPHVTLRPRPALEIYDSVTSLGVVDGFTSLIATFLRHFKNGSYHLGDCETKAATLKMGKRSQAFLKIFGAVYREYQDRLGDRIDFEDMVNRATALVESGRYDSPFRHILVDEFQDISTGRARLIQALKNQHPETRIFAVGDDWQSIYRFAGSDIHIMRNFGREFGGVFAGREGVHRTVDLGRTFRSVDKIALAARRFVLCNPAQITKTVVPAGEAEHPAIRIAWTRRETGEQVLDDTLKALTAEPAPPGRKATALLLGRYRFIEPDMRGLRRRHQHLTITFKTIHASKGLEADHVVLLGADRARMGFPSMIVDDPLLALVSPEAEPFAKAEERRVMYVAMTRARRTVTILASEARPSAFVTELLKDPAYDVASPREAQERTHTCGQCGGRLLFMPGSDGPGWYRCEHIKHCGNRMPACPACGTGLPVRKEPKDEKICRDCGAVQAPCPECTDGWLVERRGRYGAFLGCVRFPDCAGKSKKERRARQRTGG</sequence>
<dbReference type="InterPro" id="IPR014017">
    <property type="entry name" value="DNA_helicase_UvrD-like_C"/>
</dbReference>
<dbReference type="PANTHER" id="PTHR11070:SF63">
    <property type="entry name" value="DNA HELICASE IV"/>
    <property type="match status" value="1"/>
</dbReference>
<keyword evidence="4 9" id="KW-0067">ATP-binding</keyword>
<dbReference type="GO" id="GO:0003916">
    <property type="term" value="F:DNA topoisomerase activity"/>
    <property type="evidence" value="ECO:0007669"/>
    <property type="project" value="InterPro"/>
</dbReference>
<dbReference type="Gene3D" id="3.40.50.300">
    <property type="entry name" value="P-loop containing nucleotide triphosphate hydrolases"/>
    <property type="match status" value="3"/>
</dbReference>
<dbReference type="GO" id="GO:0006265">
    <property type="term" value="P:DNA topological change"/>
    <property type="evidence" value="ECO:0007669"/>
    <property type="project" value="InterPro"/>
</dbReference>
<dbReference type="Proteomes" id="UP000064912">
    <property type="component" value="Chromosome"/>
</dbReference>
<evidence type="ECO:0000256" key="9">
    <source>
        <dbReference type="PROSITE-ProRule" id="PRU00560"/>
    </source>
</evidence>
<keyword evidence="3 9" id="KW-0347">Helicase</keyword>
<name>A0A0D6AZB4_RHOSU</name>
<dbReference type="SUPFAM" id="SSF57783">
    <property type="entry name" value="Zinc beta-ribbon"/>
    <property type="match status" value="1"/>
</dbReference>
<dbReference type="Pfam" id="PF01396">
    <property type="entry name" value="Zn_ribbon_Top1"/>
    <property type="match status" value="1"/>
</dbReference>
<evidence type="ECO:0000256" key="7">
    <source>
        <dbReference type="ARBA" id="ARBA00034808"/>
    </source>
</evidence>